<accession>A0A194QXX6</accession>
<keyword evidence="3" id="KW-1185">Reference proteome</keyword>
<evidence type="ECO:0000313" key="3">
    <source>
        <dbReference type="Proteomes" id="UP000053240"/>
    </source>
</evidence>
<dbReference type="AlphaFoldDB" id="A0A194QXX6"/>
<dbReference type="InParanoid" id="A0A194QXX6"/>
<reference evidence="2 3" key="1">
    <citation type="journal article" date="2015" name="Nat. Commun.">
        <title>Outbred genome sequencing and CRISPR/Cas9 gene editing in butterflies.</title>
        <authorList>
            <person name="Li X."/>
            <person name="Fan D."/>
            <person name="Zhang W."/>
            <person name="Liu G."/>
            <person name="Zhang L."/>
            <person name="Zhao L."/>
            <person name="Fang X."/>
            <person name="Chen L."/>
            <person name="Dong Y."/>
            <person name="Chen Y."/>
            <person name="Ding Y."/>
            <person name="Zhao R."/>
            <person name="Feng M."/>
            <person name="Zhu Y."/>
            <person name="Feng Y."/>
            <person name="Jiang X."/>
            <person name="Zhu D."/>
            <person name="Xiang H."/>
            <person name="Feng X."/>
            <person name="Li S."/>
            <person name="Wang J."/>
            <person name="Zhang G."/>
            <person name="Kronforst M.R."/>
            <person name="Wang W."/>
        </authorList>
    </citation>
    <scope>NUCLEOTIDE SEQUENCE [LARGE SCALE GENOMIC DNA]</scope>
    <source>
        <strain evidence="2">Ya'a_city_454_Pm</strain>
        <tissue evidence="2">Whole body</tissue>
    </source>
</reference>
<dbReference type="EMBL" id="KQ460953">
    <property type="protein sequence ID" value="KPJ10327.1"/>
    <property type="molecule type" value="Genomic_DNA"/>
</dbReference>
<dbReference type="Proteomes" id="UP000053240">
    <property type="component" value="Unassembled WGS sequence"/>
</dbReference>
<feature type="region of interest" description="Disordered" evidence="1">
    <location>
        <begin position="159"/>
        <end position="213"/>
    </location>
</feature>
<evidence type="ECO:0000256" key="1">
    <source>
        <dbReference type="SAM" id="MobiDB-lite"/>
    </source>
</evidence>
<name>A0A194QXX6_PAPMA</name>
<feature type="region of interest" description="Disordered" evidence="1">
    <location>
        <begin position="25"/>
        <end position="126"/>
    </location>
</feature>
<proteinExistence type="predicted"/>
<evidence type="ECO:0000313" key="2">
    <source>
        <dbReference type="EMBL" id="KPJ10327.1"/>
    </source>
</evidence>
<feature type="compositionally biased region" description="Basic residues" evidence="1">
    <location>
        <begin position="109"/>
        <end position="121"/>
    </location>
</feature>
<feature type="compositionally biased region" description="Polar residues" evidence="1">
    <location>
        <begin position="86"/>
        <end position="107"/>
    </location>
</feature>
<feature type="compositionally biased region" description="Acidic residues" evidence="1">
    <location>
        <begin position="185"/>
        <end position="197"/>
    </location>
</feature>
<sequence>MVGITSGGHYGDYAAAKMPQYASDEYHEAGKEAASSGDDYQDRSPDVPASPDYKYEEELNLRTVNTRNDEDWRKSTKKTPRGQRVDVNSSIKQLKPHNSNLRNNPKFKQTIRSRSKSRKTGRKYEFNRIPLRSGRIRSNDIIDKEVDYLSEDRYQDRFENDKSTTSERIVRRKPRDRAVNRPEVEIEDLDDDDEDESKNEQEETKNLEYPASVDSILQERLGEQFEGKEENVHIQRPTPLQIEDDILGRLDSKKEDQKTAEEYQDYYDMKRVKNINKKITVLYRRTKARATGSTTSRRIRVWTYRSSYIDRYATPINDEVLFRATRIRTTKRRKPTARTIKKTMATHKLTRTSKPIKPKPTVITKVTSRTQNTTEANIKTNVTIKKSEEKVNNVSELSLAEKSRLSILKKAQLKDGEGEKSFTAKPPVLMQVSQKMQTMVMLEPQNKGTNLELKSKLDNLISEDTPQRLARAKKIMRRRLVAGAHNIHDLTDNWDEMVCDYLDVAELDGTIRSDGSSPTVKSAQVAERELRAVLGAHRQRKEVSVISDSLIESELMVTIAPTPSPSIPTFPPNVVDSRLTNEWKDFFKSNSSLALLRLRFSDVDFVFQE</sequence>
<feature type="compositionally biased region" description="Basic and acidic residues" evidence="1">
    <location>
        <begin position="159"/>
        <end position="169"/>
    </location>
</feature>
<protein>
    <submittedName>
        <fullName evidence="2">Uncharacterized protein</fullName>
    </submittedName>
</protein>
<organism evidence="2 3">
    <name type="scientific">Papilio machaon</name>
    <name type="common">Old World swallowtail butterfly</name>
    <dbReference type="NCBI Taxonomy" id="76193"/>
    <lineage>
        <taxon>Eukaryota</taxon>
        <taxon>Metazoa</taxon>
        <taxon>Ecdysozoa</taxon>
        <taxon>Arthropoda</taxon>
        <taxon>Hexapoda</taxon>
        <taxon>Insecta</taxon>
        <taxon>Pterygota</taxon>
        <taxon>Neoptera</taxon>
        <taxon>Endopterygota</taxon>
        <taxon>Lepidoptera</taxon>
        <taxon>Glossata</taxon>
        <taxon>Ditrysia</taxon>
        <taxon>Papilionoidea</taxon>
        <taxon>Papilionidae</taxon>
        <taxon>Papilioninae</taxon>
        <taxon>Papilio</taxon>
    </lineage>
</organism>
<gene>
    <name evidence="2" type="ORF">RR48_08987</name>
</gene>